<sequence length="171" mass="19468">MVKIIGLFLGVIGCGAIGLLKARDIKDRKQLLLEFKSLLLHISTEISYFKEPLPQIFERLSAENEGACGLLLRNCLTSYLTSGRDMGELWKDSVDFVYESLPVTEQDVVLMKKCADFLGQSDFKRQQEHFLLLHRQLDEQIEEAQRWIDSKGKMYERLGFSAGLVIAIALI</sequence>
<evidence type="ECO:0000313" key="2">
    <source>
        <dbReference type="Proteomes" id="UP000446866"/>
    </source>
</evidence>
<reference evidence="1 2" key="1">
    <citation type="submission" date="2018-08" db="EMBL/GenBank/DDBJ databases">
        <title>Murine metabolic-syndrome-specific gut microbial biobank.</title>
        <authorList>
            <person name="Liu C."/>
        </authorList>
    </citation>
    <scope>NUCLEOTIDE SEQUENCE [LARGE SCALE GENOMIC DNA]</scope>
    <source>
        <strain evidence="1 2">28</strain>
    </source>
</reference>
<accession>A0A845QKB9</accession>
<proteinExistence type="predicted"/>
<dbReference type="Proteomes" id="UP000446866">
    <property type="component" value="Unassembled WGS sequence"/>
</dbReference>
<keyword evidence="2" id="KW-1185">Reference proteome</keyword>
<dbReference type="Pfam" id="PF09548">
    <property type="entry name" value="Spore_III_AB"/>
    <property type="match status" value="1"/>
</dbReference>
<evidence type="ECO:0008006" key="3">
    <source>
        <dbReference type="Google" id="ProtNLM"/>
    </source>
</evidence>
<dbReference type="EMBL" id="QXWK01000009">
    <property type="protein sequence ID" value="NBH61137.1"/>
    <property type="molecule type" value="Genomic_DNA"/>
</dbReference>
<dbReference type="InterPro" id="IPR014198">
    <property type="entry name" value="Spore_III_AB"/>
</dbReference>
<comment type="caution">
    <text evidence="1">The sequence shown here is derived from an EMBL/GenBank/DDBJ whole genome shotgun (WGS) entry which is preliminary data.</text>
</comment>
<evidence type="ECO:0000313" key="1">
    <source>
        <dbReference type="EMBL" id="NBH61137.1"/>
    </source>
</evidence>
<gene>
    <name evidence="1" type="ORF">D0435_05665</name>
</gene>
<dbReference type="RefSeq" id="WP_160201416.1">
    <property type="nucleotide sequence ID" value="NZ_QXWK01000009.1"/>
</dbReference>
<dbReference type="AlphaFoldDB" id="A0A845QKB9"/>
<dbReference type="PIRSF" id="PIRSF021435">
    <property type="entry name" value="SpoIIIAB"/>
    <property type="match status" value="1"/>
</dbReference>
<organism evidence="1 2">
    <name type="scientific">Anaerotruncus colihominis</name>
    <dbReference type="NCBI Taxonomy" id="169435"/>
    <lineage>
        <taxon>Bacteria</taxon>
        <taxon>Bacillati</taxon>
        <taxon>Bacillota</taxon>
        <taxon>Clostridia</taxon>
        <taxon>Eubacteriales</taxon>
        <taxon>Oscillospiraceae</taxon>
        <taxon>Anaerotruncus</taxon>
    </lineage>
</organism>
<protein>
    <recommendedName>
        <fullName evidence="3">Stage III sporulation protein SpoAB</fullName>
    </recommendedName>
</protein>
<name>A0A845QKB9_9FIRM</name>